<evidence type="ECO:0000313" key="2">
    <source>
        <dbReference type="EMBL" id="CAG9327304.1"/>
    </source>
</evidence>
<keyword evidence="1" id="KW-0472">Membrane</keyword>
<dbReference type="EMBL" id="CAJZBQ010000043">
    <property type="protein sequence ID" value="CAG9327304.1"/>
    <property type="molecule type" value="Genomic_DNA"/>
</dbReference>
<feature type="transmembrane region" description="Helical" evidence="1">
    <location>
        <begin position="71"/>
        <end position="96"/>
    </location>
</feature>
<evidence type="ECO:0000313" key="3">
    <source>
        <dbReference type="Proteomes" id="UP001162131"/>
    </source>
</evidence>
<feature type="transmembrane region" description="Helical" evidence="1">
    <location>
        <begin position="173"/>
        <end position="191"/>
    </location>
</feature>
<feature type="transmembrane region" description="Helical" evidence="1">
    <location>
        <begin position="197"/>
        <end position="221"/>
    </location>
</feature>
<accession>A0AAU9K005</accession>
<sequence>MDPKELPLIRPRQKRSTSSPCIKWRHQIERHPKATLFWQIFIGIFAFLHFLVSFGILTILPGHRKYELSLVPLICLSVEISVLCNTMLGVVIYLLVKRKKGMATWHRSVIGILIRNIFISAAFVITLILSIFYIETTRKSILIHSVSTISAPLIILCIISILKIVFLETSYTWYWLSLNILGLSEIFILIMKEDYDYRISWCVSLTPIWLFFIIHLAFSFTLFTVKSRNIAKLLLVFSMIGSICGSSSIAFLAVFLDGHDNSWDKFMMFGWAALFWFTFAYAYSFGKWAIGTLFCHIEFEFIQSKKRLNLRAKTWEVLL</sequence>
<reference evidence="2" key="1">
    <citation type="submission" date="2021-09" db="EMBL/GenBank/DDBJ databases">
        <authorList>
            <consortium name="AG Swart"/>
            <person name="Singh M."/>
            <person name="Singh A."/>
            <person name="Seah K."/>
            <person name="Emmerich C."/>
        </authorList>
    </citation>
    <scope>NUCLEOTIDE SEQUENCE</scope>
    <source>
        <strain evidence="2">ATCC30299</strain>
    </source>
</reference>
<feature type="transmembrane region" description="Helical" evidence="1">
    <location>
        <begin position="117"/>
        <end position="135"/>
    </location>
</feature>
<protein>
    <recommendedName>
        <fullName evidence="4">Transmembrane protein</fullName>
    </recommendedName>
</protein>
<feature type="transmembrane region" description="Helical" evidence="1">
    <location>
        <begin position="233"/>
        <end position="256"/>
    </location>
</feature>
<keyword evidence="1" id="KW-1133">Transmembrane helix</keyword>
<feature type="transmembrane region" description="Helical" evidence="1">
    <location>
        <begin position="268"/>
        <end position="286"/>
    </location>
</feature>
<feature type="transmembrane region" description="Helical" evidence="1">
    <location>
        <begin position="141"/>
        <end position="166"/>
    </location>
</feature>
<organism evidence="2 3">
    <name type="scientific">Blepharisma stoltei</name>
    <dbReference type="NCBI Taxonomy" id="1481888"/>
    <lineage>
        <taxon>Eukaryota</taxon>
        <taxon>Sar</taxon>
        <taxon>Alveolata</taxon>
        <taxon>Ciliophora</taxon>
        <taxon>Postciliodesmatophora</taxon>
        <taxon>Heterotrichea</taxon>
        <taxon>Heterotrichida</taxon>
        <taxon>Blepharismidae</taxon>
        <taxon>Blepharisma</taxon>
    </lineage>
</organism>
<comment type="caution">
    <text evidence="2">The sequence shown here is derived from an EMBL/GenBank/DDBJ whole genome shotgun (WGS) entry which is preliminary data.</text>
</comment>
<dbReference type="AlphaFoldDB" id="A0AAU9K005"/>
<proteinExistence type="predicted"/>
<name>A0AAU9K005_9CILI</name>
<feature type="transmembrane region" description="Helical" evidence="1">
    <location>
        <begin position="36"/>
        <end position="59"/>
    </location>
</feature>
<evidence type="ECO:0000256" key="1">
    <source>
        <dbReference type="SAM" id="Phobius"/>
    </source>
</evidence>
<keyword evidence="3" id="KW-1185">Reference proteome</keyword>
<keyword evidence="1" id="KW-0812">Transmembrane</keyword>
<evidence type="ECO:0008006" key="4">
    <source>
        <dbReference type="Google" id="ProtNLM"/>
    </source>
</evidence>
<gene>
    <name evidence="2" type="ORF">BSTOLATCC_MIC43344</name>
</gene>
<dbReference type="Proteomes" id="UP001162131">
    <property type="component" value="Unassembled WGS sequence"/>
</dbReference>